<comment type="caution">
    <text evidence="2">The sequence shown here is derived from an EMBL/GenBank/DDBJ whole genome shotgun (WGS) entry which is preliminary data.</text>
</comment>
<organism evidence="2 3">
    <name type="scientific">Paragonimus heterotremus</name>
    <dbReference type="NCBI Taxonomy" id="100268"/>
    <lineage>
        <taxon>Eukaryota</taxon>
        <taxon>Metazoa</taxon>
        <taxon>Spiralia</taxon>
        <taxon>Lophotrochozoa</taxon>
        <taxon>Platyhelminthes</taxon>
        <taxon>Trematoda</taxon>
        <taxon>Digenea</taxon>
        <taxon>Plagiorchiida</taxon>
        <taxon>Troglotremata</taxon>
        <taxon>Troglotrematidae</taxon>
        <taxon>Paragonimus</taxon>
    </lineage>
</organism>
<evidence type="ECO:0000313" key="2">
    <source>
        <dbReference type="EMBL" id="KAF5404660.1"/>
    </source>
</evidence>
<evidence type="ECO:0000313" key="3">
    <source>
        <dbReference type="Proteomes" id="UP000748531"/>
    </source>
</evidence>
<evidence type="ECO:0000256" key="1">
    <source>
        <dbReference type="SAM" id="MobiDB-lite"/>
    </source>
</evidence>
<reference evidence="2" key="1">
    <citation type="submission" date="2019-05" db="EMBL/GenBank/DDBJ databases">
        <title>Annotation for the trematode Paragonimus heterotremus.</title>
        <authorList>
            <person name="Choi Y.-J."/>
        </authorList>
    </citation>
    <scope>NUCLEOTIDE SEQUENCE</scope>
    <source>
        <strain evidence="2">LC</strain>
    </source>
</reference>
<accession>A0A8J4T525</accession>
<protein>
    <submittedName>
        <fullName evidence="2">Uncharacterized protein</fullName>
    </submittedName>
</protein>
<name>A0A8J4T525_9TREM</name>
<proteinExistence type="predicted"/>
<dbReference type="AlphaFoldDB" id="A0A8J4T525"/>
<gene>
    <name evidence="2" type="ORF">PHET_01790</name>
</gene>
<dbReference type="Proteomes" id="UP000748531">
    <property type="component" value="Unassembled WGS sequence"/>
</dbReference>
<feature type="region of interest" description="Disordered" evidence="1">
    <location>
        <begin position="232"/>
        <end position="253"/>
    </location>
</feature>
<dbReference type="EMBL" id="LUCH01000638">
    <property type="protein sequence ID" value="KAF5404660.1"/>
    <property type="molecule type" value="Genomic_DNA"/>
</dbReference>
<sequence length="299" mass="33667">MKLTNLIKRYLCDGTDEVHPPFASLDTHIPRSTSCSSFISRIFARPKSVQPMKQQLNTTEYNVNQKCSCVICSNRDNFMLSENFSASQVECKRNYSALNEDVRSYGSSTTLSDLSFTQKLANCDHPSELREFPTSFSDPFGAVVFNPNDEFTTQQLLKKRTTHANYLHDGGRNFSKDASSRYMNGTAITDSNPWFSYPGSQSEHWRHSSKIQTKDPNQFVYKSMTDSGIFVNSDSSVPEKQQPMPNEGYTPKFRRSISPTVSDSSYIQLNADPPPSPAPQSCMLRLADIADIHMGYIPS</sequence>
<keyword evidence="3" id="KW-1185">Reference proteome</keyword>